<proteinExistence type="predicted"/>
<dbReference type="InterPro" id="IPR025110">
    <property type="entry name" value="AMP-bd_C"/>
</dbReference>
<dbReference type="InterPro" id="IPR000873">
    <property type="entry name" value="AMP-dep_synth/lig_dom"/>
</dbReference>
<dbReference type="Pfam" id="PF13193">
    <property type="entry name" value="AMP-binding_C"/>
    <property type="match status" value="1"/>
</dbReference>
<dbReference type="SUPFAM" id="SSF56801">
    <property type="entry name" value="Acetyl-CoA synthetase-like"/>
    <property type="match status" value="1"/>
</dbReference>
<name>A0A9D6UY53_9BACT</name>
<dbReference type="Gene3D" id="3.40.50.12780">
    <property type="entry name" value="N-terminal domain of ligase-like"/>
    <property type="match status" value="1"/>
</dbReference>
<evidence type="ECO:0000259" key="2">
    <source>
        <dbReference type="Pfam" id="PF13193"/>
    </source>
</evidence>
<feature type="domain" description="AMP-dependent synthetase/ligase" evidence="1">
    <location>
        <begin position="15"/>
        <end position="399"/>
    </location>
</feature>
<evidence type="ECO:0000313" key="3">
    <source>
        <dbReference type="EMBL" id="MBI5248074.1"/>
    </source>
</evidence>
<dbReference type="AlphaFoldDB" id="A0A9D6UY53"/>
<dbReference type="Pfam" id="PF00501">
    <property type="entry name" value="AMP-binding"/>
    <property type="match status" value="1"/>
</dbReference>
<sequence length="545" mass="60327">MSTLRHPSIFKSFSAIAAKYPHKAAVSFLGTTYSYSGLLVLAERLAGGLATLGLSKGDRIVMYIPNSMQFVVSWLAIQRLGAVAVPITPIYTVTDLRYIANDTTARAIICQDRNYGYVKQAMQDTAIKSVVVTNVADLLPWWKRAFGLLADKVPKGNVEKATFVAFMKNLIPQSNPPAPDPNTGEDEIAEILYTGGTTKHPKGVPINQGLFLVSAEEQLGVRDALFPKDHDVILGGAPLFHILGQTCSLATLVVGGGTLILQPRVNLDAVFDSIGSLKATSLIGVPAFYRMILEHDRVDQYDLSSLKYCFSAGDVLPLEVAKRWKTRFGLEIYQGYGATETCGGIVMCPTDRENPPMSMGLKVPSKEIMIVETGSSKTAKQGDPGELLVSSDRMVRAYLNKPEETFESFTEINGLLWYRTSDIVRQDENGFLYFVDRTVDTIKHKGYRISASEIEAVLQEHPAVIESCVVGIPDAKVGERIKAFVVLKKDVKGITGYELTKWCRDKLIAYKIPQYIEFRDMLPKSKVGKLLRREIRSEEKKRLET</sequence>
<dbReference type="PANTHER" id="PTHR43767">
    <property type="entry name" value="LONG-CHAIN-FATTY-ACID--COA LIGASE"/>
    <property type="match status" value="1"/>
</dbReference>
<gene>
    <name evidence="3" type="ORF">HY912_01145</name>
</gene>
<accession>A0A9D6UY53</accession>
<protein>
    <submittedName>
        <fullName evidence="3">Acyl--CoA ligase</fullName>
    </submittedName>
</protein>
<dbReference type="EMBL" id="JACRDE010000035">
    <property type="protein sequence ID" value="MBI5248074.1"/>
    <property type="molecule type" value="Genomic_DNA"/>
</dbReference>
<dbReference type="Gene3D" id="3.30.300.30">
    <property type="match status" value="1"/>
</dbReference>
<organism evidence="3 4">
    <name type="scientific">Desulfomonile tiedjei</name>
    <dbReference type="NCBI Taxonomy" id="2358"/>
    <lineage>
        <taxon>Bacteria</taxon>
        <taxon>Pseudomonadati</taxon>
        <taxon>Thermodesulfobacteriota</taxon>
        <taxon>Desulfomonilia</taxon>
        <taxon>Desulfomonilales</taxon>
        <taxon>Desulfomonilaceae</taxon>
        <taxon>Desulfomonile</taxon>
    </lineage>
</organism>
<keyword evidence="3" id="KW-0436">Ligase</keyword>
<dbReference type="GO" id="GO:0016878">
    <property type="term" value="F:acid-thiol ligase activity"/>
    <property type="evidence" value="ECO:0007669"/>
    <property type="project" value="UniProtKB-ARBA"/>
</dbReference>
<comment type="caution">
    <text evidence="3">The sequence shown here is derived from an EMBL/GenBank/DDBJ whole genome shotgun (WGS) entry which is preliminary data.</text>
</comment>
<dbReference type="InterPro" id="IPR045851">
    <property type="entry name" value="AMP-bd_C_sf"/>
</dbReference>
<feature type="domain" description="AMP-binding enzyme C-terminal" evidence="2">
    <location>
        <begin position="453"/>
        <end position="529"/>
    </location>
</feature>
<dbReference type="Proteomes" id="UP000807825">
    <property type="component" value="Unassembled WGS sequence"/>
</dbReference>
<dbReference type="InterPro" id="IPR042099">
    <property type="entry name" value="ANL_N_sf"/>
</dbReference>
<dbReference type="PANTHER" id="PTHR43767:SF1">
    <property type="entry name" value="NONRIBOSOMAL PEPTIDE SYNTHASE PES1 (EUROFUNG)-RELATED"/>
    <property type="match status" value="1"/>
</dbReference>
<evidence type="ECO:0000313" key="4">
    <source>
        <dbReference type="Proteomes" id="UP000807825"/>
    </source>
</evidence>
<dbReference type="InterPro" id="IPR050237">
    <property type="entry name" value="ATP-dep_AMP-bd_enzyme"/>
</dbReference>
<reference evidence="3" key="1">
    <citation type="submission" date="2020-07" db="EMBL/GenBank/DDBJ databases">
        <title>Huge and variable diversity of episymbiotic CPR bacteria and DPANN archaea in groundwater ecosystems.</title>
        <authorList>
            <person name="He C.Y."/>
            <person name="Keren R."/>
            <person name="Whittaker M."/>
            <person name="Farag I.F."/>
            <person name="Doudna J."/>
            <person name="Cate J.H.D."/>
            <person name="Banfield J.F."/>
        </authorList>
    </citation>
    <scope>NUCLEOTIDE SEQUENCE</scope>
    <source>
        <strain evidence="3">NC_groundwater_1664_Pr3_B-0.1um_52_9</strain>
    </source>
</reference>
<evidence type="ECO:0000259" key="1">
    <source>
        <dbReference type="Pfam" id="PF00501"/>
    </source>
</evidence>